<evidence type="ECO:0000313" key="2">
    <source>
        <dbReference type="Proteomes" id="UP000800092"/>
    </source>
</evidence>
<organism evidence="1 2">
    <name type="scientific">Viridothelium virens</name>
    <name type="common">Speckled blister lichen</name>
    <name type="synonym">Trypethelium virens</name>
    <dbReference type="NCBI Taxonomy" id="1048519"/>
    <lineage>
        <taxon>Eukaryota</taxon>
        <taxon>Fungi</taxon>
        <taxon>Dikarya</taxon>
        <taxon>Ascomycota</taxon>
        <taxon>Pezizomycotina</taxon>
        <taxon>Dothideomycetes</taxon>
        <taxon>Dothideomycetes incertae sedis</taxon>
        <taxon>Trypetheliales</taxon>
        <taxon>Trypetheliaceae</taxon>
        <taxon>Viridothelium</taxon>
    </lineage>
</organism>
<evidence type="ECO:0000313" key="1">
    <source>
        <dbReference type="EMBL" id="KAF2228656.1"/>
    </source>
</evidence>
<dbReference type="OrthoDB" id="4521980at2759"/>
<dbReference type="Proteomes" id="UP000800092">
    <property type="component" value="Unassembled WGS sequence"/>
</dbReference>
<dbReference type="EMBL" id="ML991902">
    <property type="protein sequence ID" value="KAF2228656.1"/>
    <property type="molecule type" value="Genomic_DNA"/>
</dbReference>
<dbReference type="AlphaFoldDB" id="A0A6A6GSB5"/>
<proteinExistence type="predicted"/>
<gene>
    <name evidence="1" type="ORF">EV356DRAFT_497871</name>
</gene>
<reference evidence="1" key="1">
    <citation type="journal article" date="2020" name="Stud. Mycol.">
        <title>101 Dothideomycetes genomes: a test case for predicting lifestyles and emergence of pathogens.</title>
        <authorList>
            <person name="Haridas S."/>
            <person name="Albert R."/>
            <person name="Binder M."/>
            <person name="Bloem J."/>
            <person name="Labutti K."/>
            <person name="Salamov A."/>
            <person name="Andreopoulos B."/>
            <person name="Baker S."/>
            <person name="Barry K."/>
            <person name="Bills G."/>
            <person name="Bluhm B."/>
            <person name="Cannon C."/>
            <person name="Castanera R."/>
            <person name="Culley D."/>
            <person name="Daum C."/>
            <person name="Ezra D."/>
            <person name="Gonzalez J."/>
            <person name="Henrissat B."/>
            <person name="Kuo A."/>
            <person name="Liang C."/>
            <person name="Lipzen A."/>
            <person name="Lutzoni F."/>
            <person name="Magnuson J."/>
            <person name="Mondo S."/>
            <person name="Nolan M."/>
            <person name="Ohm R."/>
            <person name="Pangilinan J."/>
            <person name="Park H.-J."/>
            <person name="Ramirez L."/>
            <person name="Alfaro M."/>
            <person name="Sun H."/>
            <person name="Tritt A."/>
            <person name="Yoshinaga Y."/>
            <person name="Zwiers L.-H."/>
            <person name="Turgeon B."/>
            <person name="Goodwin S."/>
            <person name="Spatafora J."/>
            <person name="Crous P."/>
            <person name="Grigoriev I."/>
        </authorList>
    </citation>
    <scope>NUCLEOTIDE SEQUENCE</scope>
    <source>
        <strain evidence="1">Tuck. ex Michener</strain>
    </source>
</reference>
<name>A0A6A6GSB5_VIRVR</name>
<sequence length="196" mass="22068">MASYDAAKTHNSEMDMHNDAVVDDTNRDFQSNAVDSHLDEEEAKKKWLSTAYERGSKKPMRKPLTAPWDVPINNTDMEKLKAGLKARSMDDKWEILVEDPNENGTISLHILRSWLQEECYVLDIVPTPSGDNGGSAKIERITWEGDHAGLQCPAEQAKKEAVVLCRTQVGCELETLPKYPSSVLWDTDDYTKVDAE</sequence>
<keyword evidence="2" id="KW-1185">Reference proteome</keyword>
<accession>A0A6A6GSB5</accession>
<protein>
    <submittedName>
        <fullName evidence="1">Uncharacterized protein</fullName>
    </submittedName>
</protein>